<dbReference type="Pfam" id="PF19583">
    <property type="entry name" value="ODP"/>
    <property type="match status" value="1"/>
</dbReference>
<evidence type="ECO:0000259" key="6">
    <source>
        <dbReference type="PROSITE" id="PS50902"/>
    </source>
</evidence>
<dbReference type="GO" id="GO:0009055">
    <property type="term" value="F:electron transfer activity"/>
    <property type="evidence" value="ECO:0007669"/>
    <property type="project" value="InterPro"/>
</dbReference>
<comment type="caution">
    <text evidence="7">The sequence shown here is derived from an EMBL/GenBank/DDBJ whole genome shotgun (WGS) entry which is preliminary data.</text>
</comment>
<dbReference type="Proteomes" id="UP000824002">
    <property type="component" value="Unassembled WGS sequence"/>
</dbReference>
<comment type="cofactor">
    <cofactor evidence="1">
        <name>Fe cation</name>
        <dbReference type="ChEBI" id="CHEBI:24875"/>
    </cofactor>
</comment>
<dbReference type="PROSITE" id="PS50902">
    <property type="entry name" value="FLAVODOXIN_LIKE"/>
    <property type="match status" value="1"/>
</dbReference>
<evidence type="ECO:0000256" key="1">
    <source>
        <dbReference type="ARBA" id="ARBA00001962"/>
    </source>
</evidence>
<dbReference type="GO" id="GO:0010181">
    <property type="term" value="F:FMN binding"/>
    <property type="evidence" value="ECO:0007669"/>
    <property type="project" value="InterPro"/>
</dbReference>
<organism evidence="7 8">
    <name type="scientific">Candidatus Merdivicinus excrementipullorum</name>
    <dbReference type="NCBI Taxonomy" id="2840867"/>
    <lineage>
        <taxon>Bacteria</taxon>
        <taxon>Bacillati</taxon>
        <taxon>Bacillota</taxon>
        <taxon>Clostridia</taxon>
        <taxon>Eubacteriales</taxon>
        <taxon>Oscillospiraceae</taxon>
        <taxon>Oscillospiraceae incertae sedis</taxon>
        <taxon>Candidatus Merdivicinus</taxon>
    </lineage>
</organism>
<dbReference type="PROSITE" id="PS00201">
    <property type="entry name" value="FLAVODOXIN"/>
    <property type="match status" value="1"/>
</dbReference>
<dbReference type="EMBL" id="DVJP01000039">
    <property type="protein sequence ID" value="HIS76319.1"/>
    <property type="molecule type" value="Genomic_DNA"/>
</dbReference>
<evidence type="ECO:0000313" key="8">
    <source>
        <dbReference type="Proteomes" id="UP000824002"/>
    </source>
</evidence>
<reference evidence="7" key="1">
    <citation type="submission" date="2020-10" db="EMBL/GenBank/DDBJ databases">
        <authorList>
            <person name="Gilroy R."/>
        </authorList>
    </citation>
    <scope>NUCLEOTIDE SEQUENCE</scope>
    <source>
        <strain evidence="7">CHK199-13235</strain>
    </source>
</reference>
<dbReference type="Gene3D" id="3.60.15.10">
    <property type="entry name" value="Ribonuclease Z/Hydroxyacylglutathione hydrolase-like"/>
    <property type="match status" value="1"/>
</dbReference>
<dbReference type="InterPro" id="IPR051285">
    <property type="entry name" value="NADH_oxidoreductase_modular"/>
</dbReference>
<dbReference type="InterPro" id="IPR001279">
    <property type="entry name" value="Metallo-B-lactamas"/>
</dbReference>
<dbReference type="GO" id="GO:0016651">
    <property type="term" value="F:oxidoreductase activity, acting on NAD(P)H"/>
    <property type="evidence" value="ECO:0007669"/>
    <property type="project" value="UniProtKB-ARBA"/>
</dbReference>
<dbReference type="GO" id="GO:0046872">
    <property type="term" value="F:metal ion binding"/>
    <property type="evidence" value="ECO:0007669"/>
    <property type="project" value="InterPro"/>
</dbReference>
<dbReference type="PANTHER" id="PTHR32145:SF11">
    <property type="entry name" value="DIFLAVIN FLAVOPROTEIN A 2-RELATED"/>
    <property type="match status" value="1"/>
</dbReference>
<proteinExistence type="inferred from homology"/>
<dbReference type="AlphaFoldDB" id="A0A9D1FML5"/>
<dbReference type="InterPro" id="IPR016440">
    <property type="entry name" value="Rubredoxin-O_OxRdtase"/>
</dbReference>
<keyword evidence="3" id="KW-0813">Transport</keyword>
<dbReference type="InterPro" id="IPR036866">
    <property type="entry name" value="RibonucZ/Hydroxyglut_hydro"/>
</dbReference>
<sequence>MMAEKIKDGIWSVGILNPSLRVFDIIMSTEYGTSYNSYIVKGTEKTALVECTHLTYFDRYLENIRQVCDPSEIDYLVLNHNEPDHAGGVARLLELNPNMEIVCSQAGSIYIKNITNRTDLKLHVVKDGEEISLGGRTLKFLVAPFLHWPDSMFTWVPEDKTLFPCDFLGGHYCEPFTFDYNIARNDAYESSFKGYYDAIFGPFPSYVQKGLEKIKDLDIEIACPSHGPVLTKGCRLEYTMEKYNEWSTPKEKGPKQVPVFYCSAYGNTRKAAHKIAEGIRRALPDANVETFDIIKHPMADLAAKLNACDAFAVGSPTLNRDAVQPVWNLLSHVDAINSAKRPALIFGSYGWSGEAAANLKARLEGLKMSVFGEPFRFVFVPSEDDLKKAEELGFQFGESLK</sequence>
<feature type="domain" description="Flavodoxin-like" evidence="6">
    <location>
        <begin position="257"/>
        <end position="401"/>
    </location>
</feature>
<keyword evidence="4" id="KW-0249">Electron transport</keyword>
<dbReference type="InterPro" id="IPR029039">
    <property type="entry name" value="Flavoprotein-like_sf"/>
</dbReference>
<comment type="similarity">
    <text evidence="2">In the N-terminal section; belongs to the zinc metallo-hydrolase group 3 family.</text>
</comment>
<dbReference type="InterPro" id="IPR008254">
    <property type="entry name" value="Flavodoxin/NO_synth"/>
</dbReference>
<dbReference type="CDD" id="cd07709">
    <property type="entry name" value="flavodiiron_proteins_MBL-fold"/>
    <property type="match status" value="1"/>
</dbReference>
<dbReference type="PIRSF" id="PIRSF005243">
    <property type="entry name" value="ROO"/>
    <property type="match status" value="1"/>
</dbReference>
<gene>
    <name evidence="7" type="ORF">IAB51_05840</name>
</gene>
<dbReference type="SMART" id="SM00849">
    <property type="entry name" value="Lactamase_B"/>
    <property type="match status" value="1"/>
</dbReference>
<dbReference type="Pfam" id="PF00258">
    <property type="entry name" value="Flavodoxin_1"/>
    <property type="match status" value="1"/>
</dbReference>
<dbReference type="SUPFAM" id="SSF56281">
    <property type="entry name" value="Metallo-hydrolase/oxidoreductase"/>
    <property type="match status" value="1"/>
</dbReference>
<evidence type="ECO:0000256" key="5">
    <source>
        <dbReference type="ARBA" id="ARBA00023004"/>
    </source>
</evidence>
<evidence type="ECO:0000256" key="4">
    <source>
        <dbReference type="ARBA" id="ARBA00022982"/>
    </source>
</evidence>
<name>A0A9D1FML5_9FIRM</name>
<evidence type="ECO:0000313" key="7">
    <source>
        <dbReference type="EMBL" id="HIS76319.1"/>
    </source>
</evidence>
<dbReference type="SUPFAM" id="SSF52218">
    <property type="entry name" value="Flavoproteins"/>
    <property type="match status" value="1"/>
</dbReference>
<dbReference type="InterPro" id="IPR001226">
    <property type="entry name" value="Flavodoxin_CS"/>
</dbReference>
<dbReference type="Gene3D" id="3.40.50.360">
    <property type="match status" value="1"/>
</dbReference>
<evidence type="ECO:0000256" key="2">
    <source>
        <dbReference type="ARBA" id="ARBA00007121"/>
    </source>
</evidence>
<dbReference type="InterPro" id="IPR045761">
    <property type="entry name" value="ODP_dom"/>
</dbReference>
<keyword evidence="5" id="KW-0408">Iron</keyword>
<protein>
    <submittedName>
        <fullName evidence="7">FprA family A-type flavoprotein</fullName>
    </submittedName>
</protein>
<accession>A0A9D1FML5</accession>
<dbReference type="PANTHER" id="PTHR32145">
    <property type="entry name" value="DIFLAVIN FLAVOPROTEIN A 2-RELATED"/>
    <property type="match status" value="1"/>
</dbReference>
<evidence type="ECO:0000256" key="3">
    <source>
        <dbReference type="ARBA" id="ARBA00022448"/>
    </source>
</evidence>
<reference evidence="7" key="2">
    <citation type="journal article" date="2021" name="PeerJ">
        <title>Extensive microbial diversity within the chicken gut microbiome revealed by metagenomics and culture.</title>
        <authorList>
            <person name="Gilroy R."/>
            <person name="Ravi A."/>
            <person name="Getino M."/>
            <person name="Pursley I."/>
            <person name="Horton D.L."/>
            <person name="Alikhan N.F."/>
            <person name="Baker D."/>
            <person name="Gharbi K."/>
            <person name="Hall N."/>
            <person name="Watson M."/>
            <person name="Adriaenssens E.M."/>
            <person name="Foster-Nyarko E."/>
            <person name="Jarju S."/>
            <person name="Secka A."/>
            <person name="Antonio M."/>
            <person name="Oren A."/>
            <person name="Chaudhuri R.R."/>
            <person name="La Ragione R."/>
            <person name="Hildebrand F."/>
            <person name="Pallen M.J."/>
        </authorList>
    </citation>
    <scope>NUCLEOTIDE SEQUENCE</scope>
    <source>
        <strain evidence="7">CHK199-13235</strain>
    </source>
</reference>